<dbReference type="HOGENOM" id="CLU_1714254_0_0_1"/>
<keyword evidence="1" id="KW-0732">Signal</keyword>
<dbReference type="EMBL" id="KI281838">
    <property type="protein sequence ID" value="ESA15608.1"/>
    <property type="molecule type" value="Genomic_DNA"/>
</dbReference>
<proteinExistence type="predicted"/>
<evidence type="ECO:0000256" key="1">
    <source>
        <dbReference type="SAM" id="SignalP"/>
    </source>
</evidence>
<feature type="signal peptide" evidence="1">
    <location>
        <begin position="1"/>
        <end position="24"/>
    </location>
</feature>
<evidence type="ECO:0000313" key="2">
    <source>
        <dbReference type="EMBL" id="ESA15608.1"/>
    </source>
</evidence>
<name>U9UAM8_RHIID</name>
<dbReference type="AlphaFoldDB" id="U9UAM8"/>
<reference evidence="2" key="1">
    <citation type="submission" date="2013-07" db="EMBL/GenBank/DDBJ databases">
        <title>The genome of an arbuscular mycorrhizal fungus provides insights into the evolution of the oldest plant symbiosis.</title>
        <authorList>
            <consortium name="DOE Joint Genome Institute"/>
            <person name="Tisserant E."/>
            <person name="Malbreil M."/>
            <person name="Kuo A."/>
            <person name="Kohler A."/>
            <person name="Symeonidi A."/>
            <person name="Balestrini R."/>
            <person name="Charron P."/>
            <person name="Duensing N."/>
            <person name="Frei-dit-Frey N."/>
            <person name="Gianinazzi-Pearson V."/>
            <person name="Gilbert B."/>
            <person name="Handa Y."/>
            <person name="Hijri M."/>
            <person name="Kaul R."/>
            <person name="Kawaguchi M."/>
            <person name="Krajinski F."/>
            <person name="Lammers P."/>
            <person name="Lapierre D."/>
            <person name="Masclaux F.G."/>
            <person name="Murat C."/>
            <person name="Morin E."/>
            <person name="Ndikumana S."/>
            <person name="Pagni M."/>
            <person name="Petitpierre D."/>
            <person name="Requena N."/>
            <person name="Rosikiewicz P."/>
            <person name="Riley R."/>
            <person name="Saito K."/>
            <person name="San Clemente H."/>
            <person name="Shapiro H."/>
            <person name="van Tuinen D."/>
            <person name="Becard G."/>
            <person name="Bonfante P."/>
            <person name="Paszkowski U."/>
            <person name="Shachar-Hill Y."/>
            <person name="Young J.P."/>
            <person name="Sanders I.R."/>
            <person name="Henrissat B."/>
            <person name="Rensing S.A."/>
            <person name="Grigoriev I.V."/>
            <person name="Corradi N."/>
            <person name="Roux C."/>
            <person name="Martin F."/>
        </authorList>
    </citation>
    <scope>NUCLEOTIDE SEQUENCE</scope>
    <source>
        <strain evidence="2">DAOM 197198</strain>
    </source>
</reference>
<sequence length="153" mass="17576">MSIPGGEVLFFLSMILTVIALGCGFEVIKSPHCLQRASRTKFEVLQEGPHSKTISLLLHPERSQKNHADCRGMSHLPNNCHHSIGFVSAFRVYAWHYNRKQTKWKKNEEKLEKRNLEAILTVQKEITICIKFTHKVLKEIFIKTGQVGMPDLH</sequence>
<gene>
    <name evidence="2" type="ORF">GLOINDRAFT_84301</name>
</gene>
<protein>
    <submittedName>
        <fullName evidence="2">Uncharacterized protein</fullName>
    </submittedName>
</protein>
<feature type="chain" id="PRO_5004690007" evidence="1">
    <location>
        <begin position="25"/>
        <end position="153"/>
    </location>
</feature>
<accession>U9UAM8</accession>
<organism evidence="2">
    <name type="scientific">Rhizophagus irregularis (strain DAOM 181602 / DAOM 197198 / MUCL 43194)</name>
    <name type="common">Arbuscular mycorrhizal fungus</name>
    <name type="synonym">Glomus intraradices</name>
    <dbReference type="NCBI Taxonomy" id="747089"/>
    <lineage>
        <taxon>Eukaryota</taxon>
        <taxon>Fungi</taxon>
        <taxon>Fungi incertae sedis</taxon>
        <taxon>Mucoromycota</taxon>
        <taxon>Glomeromycotina</taxon>
        <taxon>Glomeromycetes</taxon>
        <taxon>Glomerales</taxon>
        <taxon>Glomeraceae</taxon>
        <taxon>Rhizophagus</taxon>
    </lineage>
</organism>